<evidence type="ECO:0000313" key="2">
    <source>
        <dbReference type="EnsemblPlants" id="OGLUM09G04070.2"/>
    </source>
</evidence>
<dbReference type="Proteomes" id="UP000026961">
    <property type="component" value="Chromosome 9"/>
</dbReference>
<accession>A0A0E0B0N1</accession>
<dbReference type="Gramene" id="OGLUM09G04070.2">
    <property type="protein sequence ID" value="OGLUM09G04070.2"/>
    <property type="gene ID" value="OGLUM09G04070"/>
</dbReference>
<reference evidence="2" key="2">
    <citation type="submission" date="2018-05" db="EMBL/GenBank/DDBJ databases">
        <title>OgluRS3 (Oryza glumaepatula Reference Sequence Version 3).</title>
        <authorList>
            <person name="Zhang J."/>
            <person name="Kudrna D."/>
            <person name="Lee S."/>
            <person name="Talag J."/>
            <person name="Welchert J."/>
            <person name="Wing R.A."/>
        </authorList>
    </citation>
    <scope>NUCLEOTIDE SEQUENCE [LARGE SCALE GENOMIC DNA]</scope>
</reference>
<proteinExistence type="predicted"/>
<feature type="region of interest" description="Disordered" evidence="1">
    <location>
        <begin position="47"/>
        <end position="86"/>
    </location>
</feature>
<feature type="compositionally biased region" description="Basic residues" evidence="1">
    <location>
        <begin position="49"/>
        <end position="58"/>
    </location>
</feature>
<dbReference type="EnsemblPlants" id="OGLUM09G04070.2">
    <property type="protein sequence ID" value="OGLUM09G04070.2"/>
    <property type="gene ID" value="OGLUM09G04070"/>
</dbReference>
<sequence>MRVGDVLRTEVGGRGEAVAICVGIMSRKEKPDIIFTAAIDLSTFPRIPKPNKKAKGKHNLGDSNLSEEMKESGEHIKGKQQDNFVGTTKNDHVYHSELESSNLPALGKRDWKTLAMATKDVPVEVEVIETKSNNLGNKRRNNGNRTRQDNGGNKTKREAMGKNTLVDSNLPEETKESSGLMKGKQPNSFVGTTKNGHVDHSKLEFSNFPDLGFVYPLPHRLCYLYSPIDLDPVPSYMDVLPDSTNTTDQDALGDEVYMCDQYVVNTDSETAENTSDSVWADNSGYSSCSGPSKRGGQRSTKGPPPNVSALHVGEC</sequence>
<feature type="compositionally biased region" description="Basic and acidic residues" evidence="1">
    <location>
        <begin position="67"/>
        <end position="80"/>
    </location>
</feature>
<reference evidence="2" key="1">
    <citation type="submission" date="2015-04" db="UniProtKB">
        <authorList>
            <consortium name="EnsemblPlants"/>
        </authorList>
    </citation>
    <scope>IDENTIFICATION</scope>
</reference>
<feature type="region of interest" description="Disordered" evidence="1">
    <location>
        <begin position="131"/>
        <end position="186"/>
    </location>
</feature>
<protein>
    <submittedName>
        <fullName evidence="2">Uncharacterized protein</fullName>
    </submittedName>
</protein>
<name>A0A0E0B0N1_9ORYZ</name>
<feature type="region of interest" description="Disordered" evidence="1">
    <location>
        <begin position="269"/>
        <end position="315"/>
    </location>
</feature>
<evidence type="ECO:0000256" key="1">
    <source>
        <dbReference type="SAM" id="MobiDB-lite"/>
    </source>
</evidence>
<dbReference type="AlphaFoldDB" id="A0A0E0B0N1"/>
<keyword evidence="3" id="KW-1185">Reference proteome</keyword>
<dbReference type="HOGENOM" id="CLU_925513_0_0_1"/>
<evidence type="ECO:0000313" key="3">
    <source>
        <dbReference type="Proteomes" id="UP000026961"/>
    </source>
</evidence>
<organism evidence="2">
    <name type="scientific">Oryza glumipatula</name>
    <dbReference type="NCBI Taxonomy" id="40148"/>
    <lineage>
        <taxon>Eukaryota</taxon>
        <taxon>Viridiplantae</taxon>
        <taxon>Streptophyta</taxon>
        <taxon>Embryophyta</taxon>
        <taxon>Tracheophyta</taxon>
        <taxon>Spermatophyta</taxon>
        <taxon>Magnoliopsida</taxon>
        <taxon>Liliopsida</taxon>
        <taxon>Poales</taxon>
        <taxon>Poaceae</taxon>
        <taxon>BOP clade</taxon>
        <taxon>Oryzoideae</taxon>
        <taxon>Oryzeae</taxon>
        <taxon>Oryzinae</taxon>
        <taxon>Oryza</taxon>
    </lineage>
</organism>